<reference evidence="3" key="1">
    <citation type="journal article" date="2014" name="Int. J. Syst. Evol. Microbiol.">
        <title>Complete genome sequence of Corynebacterium casei LMG S-19264T (=DSM 44701T), isolated from a smear-ripened cheese.</title>
        <authorList>
            <consortium name="US DOE Joint Genome Institute (JGI-PGF)"/>
            <person name="Walter F."/>
            <person name="Albersmeier A."/>
            <person name="Kalinowski J."/>
            <person name="Ruckert C."/>
        </authorList>
    </citation>
    <scope>NUCLEOTIDE SEQUENCE</scope>
    <source>
        <strain evidence="3">VKM B-2789</strain>
    </source>
</reference>
<dbReference type="Pfam" id="PF00497">
    <property type="entry name" value="SBP_bac_3"/>
    <property type="match status" value="1"/>
</dbReference>
<evidence type="ECO:0000256" key="1">
    <source>
        <dbReference type="ARBA" id="ARBA00022729"/>
    </source>
</evidence>
<sequence length="277" mass="30039">MKYAVLALGIAAGLVGPADRASAQASTWDKIQSDKVIKVGVAQAEPWFFKDPATGQWTGIGPSYAAALAEAMGVKLELVEVTWGTAIAALQSSKIDLMPLLNITPKRALTVDYGNAPLAYSGLALLQRDGLEIKTWDQANDPNLTIAVPHGASEDQFVTTYLSKAKVLRFPSYAEQLTAFQNGNADAVLLYHPTLAVMHSRVGKGTITIPTPYHIDSSDVAVRREPDKTFRDFLSVADGYFYNTGKTQEWYEAFLKSRGMDPSGVPGIQREAWTSAK</sequence>
<name>A0A9W6JWD0_9HYPH</name>
<keyword evidence="1" id="KW-0732">Signal</keyword>
<dbReference type="RefSeq" id="WP_213364015.1">
    <property type="nucleotide sequence ID" value="NZ_BSFM01000011.1"/>
</dbReference>
<dbReference type="PANTHER" id="PTHR35936">
    <property type="entry name" value="MEMBRANE-BOUND LYTIC MUREIN TRANSGLYCOSYLASE F"/>
    <property type="match status" value="1"/>
</dbReference>
<organism evidence="3 4">
    <name type="scientific">Ancylobacter defluvii</name>
    <dbReference type="NCBI Taxonomy" id="1282440"/>
    <lineage>
        <taxon>Bacteria</taxon>
        <taxon>Pseudomonadati</taxon>
        <taxon>Pseudomonadota</taxon>
        <taxon>Alphaproteobacteria</taxon>
        <taxon>Hyphomicrobiales</taxon>
        <taxon>Xanthobacteraceae</taxon>
        <taxon>Ancylobacter</taxon>
    </lineage>
</organism>
<dbReference type="InterPro" id="IPR001638">
    <property type="entry name" value="Solute-binding_3/MltF_N"/>
</dbReference>
<dbReference type="AlphaFoldDB" id="A0A9W6JWD0"/>
<reference evidence="3" key="2">
    <citation type="submission" date="2023-01" db="EMBL/GenBank/DDBJ databases">
        <authorList>
            <person name="Sun Q."/>
            <person name="Evtushenko L."/>
        </authorList>
    </citation>
    <scope>NUCLEOTIDE SEQUENCE</scope>
    <source>
        <strain evidence="3">VKM B-2789</strain>
    </source>
</reference>
<dbReference type="PANTHER" id="PTHR35936:SF17">
    <property type="entry name" value="ARGININE-BINDING EXTRACELLULAR PROTEIN ARTP"/>
    <property type="match status" value="1"/>
</dbReference>
<dbReference type="Proteomes" id="UP001143330">
    <property type="component" value="Unassembled WGS sequence"/>
</dbReference>
<dbReference type="SUPFAM" id="SSF53850">
    <property type="entry name" value="Periplasmic binding protein-like II"/>
    <property type="match status" value="1"/>
</dbReference>
<dbReference type="SMART" id="SM00062">
    <property type="entry name" value="PBPb"/>
    <property type="match status" value="1"/>
</dbReference>
<accession>A0A9W6JWD0</accession>
<evidence type="ECO:0000313" key="3">
    <source>
        <dbReference type="EMBL" id="GLK83811.1"/>
    </source>
</evidence>
<gene>
    <name evidence="3" type="ORF">GCM10017653_18810</name>
</gene>
<evidence type="ECO:0000313" key="4">
    <source>
        <dbReference type="Proteomes" id="UP001143330"/>
    </source>
</evidence>
<dbReference type="EMBL" id="BSFM01000011">
    <property type="protein sequence ID" value="GLK83811.1"/>
    <property type="molecule type" value="Genomic_DNA"/>
</dbReference>
<dbReference type="Gene3D" id="3.40.190.10">
    <property type="entry name" value="Periplasmic binding protein-like II"/>
    <property type="match status" value="2"/>
</dbReference>
<protein>
    <recommendedName>
        <fullName evidence="2">Solute-binding protein family 3/N-terminal domain-containing protein</fullName>
    </recommendedName>
</protein>
<evidence type="ECO:0000259" key="2">
    <source>
        <dbReference type="SMART" id="SM00062"/>
    </source>
</evidence>
<comment type="caution">
    <text evidence="3">The sequence shown here is derived from an EMBL/GenBank/DDBJ whole genome shotgun (WGS) entry which is preliminary data.</text>
</comment>
<keyword evidence="4" id="KW-1185">Reference proteome</keyword>
<proteinExistence type="predicted"/>
<feature type="domain" description="Solute-binding protein family 3/N-terminal" evidence="2">
    <location>
        <begin position="36"/>
        <end position="261"/>
    </location>
</feature>